<gene>
    <name evidence="1" type="ORF">C482_17458</name>
</gene>
<proteinExistence type="predicted"/>
<accession>M0A7Y3</accession>
<keyword evidence="2" id="KW-1185">Reference proteome</keyword>
<dbReference type="AlphaFoldDB" id="M0A7Y3"/>
<sequence length="95" mass="10116">MVIAAGSLTATGDRLPICLGNPIMDANHSPEDRADATDAFESELKTLVTTGFARGAAIEATWVIKTPIGDAPDWIVTIKRENSTPDPPHDSFPVE</sequence>
<dbReference type="EMBL" id="AOIN01000092">
    <property type="protein sequence ID" value="ELY94885.1"/>
    <property type="molecule type" value="Genomic_DNA"/>
</dbReference>
<organism evidence="1 2">
    <name type="scientific">Natrialba chahannaoensis JCM 10990</name>
    <dbReference type="NCBI Taxonomy" id="1227492"/>
    <lineage>
        <taxon>Archaea</taxon>
        <taxon>Methanobacteriati</taxon>
        <taxon>Methanobacteriota</taxon>
        <taxon>Stenosarchaea group</taxon>
        <taxon>Halobacteria</taxon>
        <taxon>Halobacteriales</taxon>
        <taxon>Natrialbaceae</taxon>
        <taxon>Natrialba</taxon>
    </lineage>
</organism>
<dbReference type="Proteomes" id="UP000011693">
    <property type="component" value="Unassembled WGS sequence"/>
</dbReference>
<name>M0A7Y3_9EURY</name>
<evidence type="ECO:0000313" key="1">
    <source>
        <dbReference type="EMBL" id="ELY94885.1"/>
    </source>
</evidence>
<evidence type="ECO:0000313" key="2">
    <source>
        <dbReference type="Proteomes" id="UP000011693"/>
    </source>
</evidence>
<reference evidence="1 2" key="1">
    <citation type="journal article" date="2014" name="PLoS Genet.">
        <title>Phylogenetically driven sequencing of extremely halophilic archaea reveals strategies for static and dynamic osmo-response.</title>
        <authorList>
            <person name="Becker E.A."/>
            <person name="Seitzer P.M."/>
            <person name="Tritt A."/>
            <person name="Larsen D."/>
            <person name="Krusor M."/>
            <person name="Yao A.I."/>
            <person name="Wu D."/>
            <person name="Madern D."/>
            <person name="Eisen J.A."/>
            <person name="Darling A.E."/>
            <person name="Facciotti M.T."/>
        </authorList>
    </citation>
    <scope>NUCLEOTIDE SEQUENCE [LARGE SCALE GENOMIC DNA]</scope>
    <source>
        <strain evidence="1 2">JCM 10990</strain>
    </source>
</reference>
<dbReference type="PATRIC" id="fig|1227492.4.peg.3480"/>
<comment type="caution">
    <text evidence="1">The sequence shown here is derived from an EMBL/GenBank/DDBJ whole genome shotgun (WGS) entry which is preliminary data.</text>
</comment>
<dbReference type="STRING" id="1227492.C482_17458"/>
<protein>
    <submittedName>
        <fullName evidence="1">Uncharacterized protein</fullName>
    </submittedName>
</protein>